<dbReference type="SUPFAM" id="SSF53822">
    <property type="entry name" value="Periplasmic binding protein-like I"/>
    <property type="match status" value="1"/>
</dbReference>
<dbReference type="InterPro" id="IPR028081">
    <property type="entry name" value="Leu-bd"/>
</dbReference>
<comment type="similarity">
    <text evidence="1">Belongs to the leucine-binding protein family.</text>
</comment>
<dbReference type="InterPro" id="IPR028082">
    <property type="entry name" value="Peripla_BP_I"/>
</dbReference>
<gene>
    <name evidence="5" type="ORF">GPA27_09520</name>
</gene>
<evidence type="ECO:0000256" key="2">
    <source>
        <dbReference type="ARBA" id="ARBA00022729"/>
    </source>
</evidence>
<dbReference type="Pfam" id="PF13458">
    <property type="entry name" value="Peripla_BP_6"/>
    <property type="match status" value="1"/>
</dbReference>
<organism evidence="5 6">
    <name type="scientific">Aromatoleum toluolicum</name>
    <dbReference type="NCBI Taxonomy" id="90060"/>
    <lineage>
        <taxon>Bacteria</taxon>
        <taxon>Pseudomonadati</taxon>
        <taxon>Pseudomonadota</taxon>
        <taxon>Betaproteobacteria</taxon>
        <taxon>Rhodocyclales</taxon>
        <taxon>Rhodocyclaceae</taxon>
        <taxon>Aromatoleum</taxon>
    </lineage>
</organism>
<feature type="chain" id="PRO_5047425923" evidence="3">
    <location>
        <begin position="40"/>
        <end position="422"/>
    </location>
</feature>
<feature type="signal peptide" evidence="3">
    <location>
        <begin position="1"/>
        <end position="39"/>
    </location>
</feature>
<accession>A0ABX1NEN4</accession>
<dbReference type="PANTHER" id="PTHR30483">
    <property type="entry name" value="LEUCINE-SPECIFIC-BINDING PROTEIN"/>
    <property type="match status" value="1"/>
</dbReference>
<reference evidence="5 6" key="1">
    <citation type="submission" date="2019-12" db="EMBL/GenBank/DDBJ databases">
        <title>Comparative genomics gives insights into the taxonomy of the Azoarcus-Aromatoleum group and reveals separate origins of nif in the plant-associated Azoarcus and non-plant-associated Aromatoleum sub-groups.</title>
        <authorList>
            <person name="Lafos M."/>
            <person name="Maluk M."/>
            <person name="Batista M."/>
            <person name="Junghare M."/>
            <person name="Carmona M."/>
            <person name="Faoro H."/>
            <person name="Cruz L.M."/>
            <person name="Battistoni F."/>
            <person name="De Souza E."/>
            <person name="Pedrosa F."/>
            <person name="Chen W.-M."/>
            <person name="Poole P.S."/>
            <person name="Dixon R.A."/>
            <person name="James E.K."/>
        </authorList>
    </citation>
    <scope>NUCLEOTIDE SEQUENCE [LARGE SCALE GENOMIC DNA]</scope>
    <source>
        <strain evidence="5 6">T</strain>
    </source>
</reference>
<keyword evidence="2 3" id="KW-0732">Signal</keyword>
<name>A0ABX1NEN4_9RHOO</name>
<feature type="domain" description="Leucine-binding protein" evidence="4">
    <location>
        <begin position="48"/>
        <end position="385"/>
    </location>
</feature>
<sequence>MHSNRTAANAAGKPANRRRNVLAASLAALAVTSAPAVLAQQKISDDVVKVGVLTDMSGIYSDFTGTASAIAAQMAVEDFSKDATVHGKKIEVVSADHQNKADIGAERARAWFDRDKVDVIVELVNTSVALAVMDVAAQKNKLALVSGAASLPITNERCNANTVHWVYDSYGLASGTAKAVVGSGKKNWFFIAADYAAGAAMTNDASRVVTANGGKVVGVAKHPFPTADFSSFLLTAQSSKADVIALANGGQDTITAIKQAAEFGITGSKQTIVPIVLFINDVHALGLKTAQGLTLTEGFYWNRDAKTRAWARRFFEKTKKMPSMAQAGVYSSTLNFLKAVEKTGTDDAATVMKYLKSNEIDDGLFKGKIRADGKFAHDMLLLEVKKPAESTEPWDYYHVRGIIPAEDAALPLSESRCSLVKR</sequence>
<evidence type="ECO:0000256" key="1">
    <source>
        <dbReference type="ARBA" id="ARBA00010062"/>
    </source>
</evidence>
<keyword evidence="6" id="KW-1185">Reference proteome</keyword>
<dbReference type="EMBL" id="WTVS01000016">
    <property type="protein sequence ID" value="NMF97625.1"/>
    <property type="molecule type" value="Genomic_DNA"/>
</dbReference>
<dbReference type="RefSeq" id="WP_169139875.1">
    <property type="nucleotide sequence ID" value="NZ_WTVS01000016.1"/>
</dbReference>
<evidence type="ECO:0000256" key="3">
    <source>
        <dbReference type="SAM" id="SignalP"/>
    </source>
</evidence>
<dbReference type="Gene3D" id="3.40.50.2300">
    <property type="match status" value="2"/>
</dbReference>
<dbReference type="Proteomes" id="UP000634522">
    <property type="component" value="Unassembled WGS sequence"/>
</dbReference>
<comment type="caution">
    <text evidence="5">The sequence shown here is derived from an EMBL/GenBank/DDBJ whole genome shotgun (WGS) entry which is preliminary data.</text>
</comment>
<dbReference type="InterPro" id="IPR051010">
    <property type="entry name" value="BCAA_transport"/>
</dbReference>
<dbReference type="PANTHER" id="PTHR30483:SF6">
    <property type="entry name" value="PERIPLASMIC BINDING PROTEIN OF ABC TRANSPORTER FOR NATURAL AMINO ACIDS"/>
    <property type="match status" value="1"/>
</dbReference>
<evidence type="ECO:0000259" key="4">
    <source>
        <dbReference type="Pfam" id="PF13458"/>
    </source>
</evidence>
<evidence type="ECO:0000313" key="5">
    <source>
        <dbReference type="EMBL" id="NMF97625.1"/>
    </source>
</evidence>
<proteinExistence type="inferred from homology"/>
<evidence type="ECO:0000313" key="6">
    <source>
        <dbReference type="Proteomes" id="UP000634522"/>
    </source>
</evidence>
<protein>
    <submittedName>
        <fullName evidence="5">ABC transporter substrate-binding protein</fullName>
    </submittedName>
</protein>
<dbReference type="CDD" id="cd06327">
    <property type="entry name" value="PBP1_SBP-like"/>
    <property type="match status" value="1"/>
</dbReference>